<keyword evidence="5 6" id="KW-0472">Membrane</keyword>
<comment type="subcellular location">
    <subcellularLocation>
        <location evidence="1">Membrane</location>
        <topology evidence="1">Multi-pass membrane protein</topology>
    </subcellularLocation>
</comment>
<organism evidence="8 9">
    <name type="scientific">Candidatus Chaera renei</name>
    <dbReference type="NCBI Taxonomy" id="2506947"/>
    <lineage>
        <taxon>Bacteria</taxon>
        <taxon>Candidatus Saccharimonadota</taxon>
        <taxon>Candidatus Saccharimonadia</taxon>
        <taxon>Candidatus Saccharimonadales</taxon>
        <taxon>Candidatus Saccharimonadaceae</taxon>
        <taxon>Candidatus Chaera</taxon>
    </lineage>
</organism>
<dbReference type="Proteomes" id="UP000289269">
    <property type="component" value="Unassembled WGS sequence"/>
</dbReference>
<keyword evidence="4 6" id="KW-1133">Transmembrane helix</keyword>
<dbReference type="InterPro" id="IPR003834">
    <property type="entry name" value="Cyt_c_assmbl_TM_dom"/>
</dbReference>
<dbReference type="Pfam" id="PF02683">
    <property type="entry name" value="DsbD_TM"/>
    <property type="match status" value="1"/>
</dbReference>
<feature type="transmembrane region" description="Helical" evidence="6">
    <location>
        <begin position="46"/>
        <end position="73"/>
    </location>
</feature>
<dbReference type="PANTHER" id="PTHR31272">
    <property type="entry name" value="CYTOCHROME C-TYPE BIOGENESIS PROTEIN HI_1454-RELATED"/>
    <property type="match status" value="1"/>
</dbReference>
<evidence type="ECO:0000256" key="5">
    <source>
        <dbReference type="ARBA" id="ARBA00023136"/>
    </source>
</evidence>
<dbReference type="EMBL" id="SCKW01000028">
    <property type="protein sequence ID" value="RWZ78142.1"/>
    <property type="molecule type" value="Genomic_DNA"/>
</dbReference>
<feature type="transmembrane region" description="Helical" evidence="6">
    <location>
        <begin position="119"/>
        <end position="143"/>
    </location>
</feature>
<comment type="caution">
    <text evidence="8">The sequence shown here is derived from an EMBL/GenBank/DDBJ whole genome shotgun (WGS) entry which is preliminary data.</text>
</comment>
<proteinExistence type="inferred from homology"/>
<dbReference type="GO" id="GO:0017004">
    <property type="term" value="P:cytochrome complex assembly"/>
    <property type="evidence" value="ECO:0007669"/>
    <property type="project" value="InterPro"/>
</dbReference>
<dbReference type="AlphaFoldDB" id="A0A4Q0AG80"/>
<sequence>MELVVTASFLTAFIAGIAALFAPCCIGVLLPSYLASVFKTKTKVFLMTFVYFLGILTIFIPLGLGAAALGSFFSGNHRLFFSLGGLFMLLLGVWLLLGKSIMLPAKLHPKLEKYDAGSIYLLGLFSGIATTCCAPVLAGVLALSAMPGSLALGGLYAVTFVVGMVVPLFIVAVLADKSRAVARLDSLKRRVRYGLFGRQVSISLSHFVSGLIFIAFGLFILLFEGSNPDVLASGYQVEINLLAARLTRAITNATAGLPDGFWVAIFGLLFFAIGYGAYRQAKSLPNHFKENKK</sequence>
<evidence type="ECO:0000313" key="8">
    <source>
        <dbReference type="EMBL" id="RWZ78142.1"/>
    </source>
</evidence>
<dbReference type="PANTHER" id="PTHR31272:SF9">
    <property type="entry name" value="BLL1027 PROTEIN"/>
    <property type="match status" value="1"/>
</dbReference>
<evidence type="ECO:0000259" key="7">
    <source>
        <dbReference type="Pfam" id="PF02683"/>
    </source>
</evidence>
<comment type="similarity">
    <text evidence="2">Belongs to the DsbD family.</text>
</comment>
<gene>
    <name evidence="8" type="ORF">EOT04_02685</name>
</gene>
<feature type="transmembrane region" description="Helical" evidence="6">
    <location>
        <begin position="12"/>
        <end position="34"/>
    </location>
</feature>
<feature type="domain" description="Cytochrome C biogenesis protein transmembrane" evidence="7">
    <location>
        <begin position="9"/>
        <end position="177"/>
    </location>
</feature>
<evidence type="ECO:0000256" key="1">
    <source>
        <dbReference type="ARBA" id="ARBA00004141"/>
    </source>
</evidence>
<keyword evidence="3 6" id="KW-0812">Transmembrane</keyword>
<dbReference type="GO" id="GO:0016020">
    <property type="term" value="C:membrane"/>
    <property type="evidence" value="ECO:0007669"/>
    <property type="project" value="UniProtKB-SubCell"/>
</dbReference>
<keyword evidence="9" id="KW-1185">Reference proteome</keyword>
<name>A0A4Q0AG80_9BACT</name>
<accession>A0A4Q0AG80</accession>
<feature type="transmembrane region" description="Helical" evidence="6">
    <location>
        <begin position="196"/>
        <end position="223"/>
    </location>
</feature>
<protein>
    <recommendedName>
        <fullName evidence="7">Cytochrome C biogenesis protein transmembrane domain-containing protein</fullName>
    </recommendedName>
</protein>
<feature type="transmembrane region" description="Helical" evidence="6">
    <location>
        <begin position="79"/>
        <end position="98"/>
    </location>
</feature>
<feature type="transmembrane region" description="Helical" evidence="6">
    <location>
        <begin position="155"/>
        <end position="175"/>
    </location>
</feature>
<dbReference type="InterPro" id="IPR051790">
    <property type="entry name" value="Cytochrome_c-biogenesis_DsbD"/>
</dbReference>
<feature type="transmembrane region" description="Helical" evidence="6">
    <location>
        <begin position="260"/>
        <end position="278"/>
    </location>
</feature>
<evidence type="ECO:0000256" key="4">
    <source>
        <dbReference type="ARBA" id="ARBA00022989"/>
    </source>
</evidence>
<evidence type="ECO:0000256" key="6">
    <source>
        <dbReference type="SAM" id="Phobius"/>
    </source>
</evidence>
<evidence type="ECO:0000313" key="9">
    <source>
        <dbReference type="Proteomes" id="UP000289269"/>
    </source>
</evidence>
<evidence type="ECO:0000256" key="3">
    <source>
        <dbReference type="ARBA" id="ARBA00022692"/>
    </source>
</evidence>
<reference evidence="8" key="1">
    <citation type="submission" date="2019-01" db="EMBL/GenBank/DDBJ databases">
        <title>Genomic signatures and co-occurrence patterns of the ultra-small Saccharimodia (Patescibacteria phylum) suggest a symbiotic lifestyle.</title>
        <authorList>
            <person name="Lemos L."/>
            <person name="Medeiros J."/>
            <person name="Andreote F."/>
            <person name="Fernandes G."/>
            <person name="Varani A."/>
            <person name="Oliveira G."/>
            <person name="Pylro V."/>
        </authorList>
    </citation>
    <scope>NUCLEOTIDE SEQUENCE [LARGE SCALE GENOMIC DNA]</scope>
    <source>
        <strain evidence="8">AMD01</strain>
    </source>
</reference>
<evidence type="ECO:0000256" key="2">
    <source>
        <dbReference type="ARBA" id="ARBA00006143"/>
    </source>
</evidence>